<dbReference type="RefSeq" id="WP_379862868.1">
    <property type="nucleotide sequence ID" value="NZ_JBHTBW010000003.1"/>
</dbReference>
<evidence type="ECO:0000256" key="6">
    <source>
        <dbReference type="ARBA" id="ARBA00035033"/>
    </source>
</evidence>
<evidence type="ECO:0000256" key="2">
    <source>
        <dbReference type="ARBA" id="ARBA00023027"/>
    </source>
</evidence>
<dbReference type="InterPro" id="IPR011202">
    <property type="entry name" value="UCP014677"/>
</dbReference>
<evidence type="ECO:0000256" key="3">
    <source>
        <dbReference type="ARBA" id="ARBA00023118"/>
    </source>
</evidence>
<accession>A0ABW2RFE8</accession>
<dbReference type="CDD" id="cd01406">
    <property type="entry name" value="SIR2-like"/>
    <property type="match status" value="1"/>
</dbReference>
<comment type="caution">
    <text evidence="8">Lacks conserved residue(s) required for the propagation of feature annotation.</text>
</comment>
<reference evidence="11" key="1">
    <citation type="journal article" date="2019" name="Int. J. Syst. Evol. Microbiol.">
        <title>The Global Catalogue of Microorganisms (GCM) 10K type strain sequencing project: providing services to taxonomists for standard genome sequencing and annotation.</title>
        <authorList>
            <consortium name="The Broad Institute Genomics Platform"/>
            <consortium name="The Broad Institute Genome Sequencing Center for Infectious Disease"/>
            <person name="Wu L."/>
            <person name="Ma J."/>
        </authorList>
    </citation>
    <scope>NUCLEOTIDE SEQUENCE [LARGE SCALE GENOMIC DNA]</scope>
    <source>
        <strain evidence="11">CGMCC 1.12942</strain>
    </source>
</reference>
<dbReference type="PROSITE" id="PS50305">
    <property type="entry name" value="SIRTUIN"/>
    <property type="match status" value="1"/>
</dbReference>
<evidence type="ECO:0000313" key="11">
    <source>
        <dbReference type="Proteomes" id="UP001596500"/>
    </source>
</evidence>
<name>A0ABW2RFE8_9BACL</name>
<dbReference type="Pfam" id="PF13289">
    <property type="entry name" value="SIR2_2"/>
    <property type="match status" value="1"/>
</dbReference>
<keyword evidence="1" id="KW-0378">Hydrolase</keyword>
<evidence type="ECO:0000256" key="5">
    <source>
        <dbReference type="ARBA" id="ARBA00035014"/>
    </source>
</evidence>
<proteinExistence type="inferred from homology"/>
<dbReference type="SUPFAM" id="SSF52467">
    <property type="entry name" value="DHS-like NAD/FAD-binding domain"/>
    <property type="match status" value="1"/>
</dbReference>
<dbReference type="EC" id="3.2.2.5" evidence="4"/>
<dbReference type="InterPro" id="IPR026590">
    <property type="entry name" value="Ssirtuin_cat_dom"/>
</dbReference>
<keyword evidence="3" id="KW-0051">Antiviral defense</keyword>
<keyword evidence="11" id="KW-1185">Reference proteome</keyword>
<dbReference type="PIRSF" id="PIRSF014677">
    <property type="entry name" value="UCP014677"/>
    <property type="match status" value="1"/>
</dbReference>
<evidence type="ECO:0000256" key="7">
    <source>
        <dbReference type="ARBA" id="ARBA00047575"/>
    </source>
</evidence>
<evidence type="ECO:0000256" key="1">
    <source>
        <dbReference type="ARBA" id="ARBA00022801"/>
    </source>
</evidence>
<comment type="similarity">
    <text evidence="5">Belongs to the soluble Thoeris ThsA family.</text>
</comment>
<sequence>MKITAGIQTFINNYLKAIMEDRAAIFAGAGLSVPAGFVPWKELLREPAMDLGLDVEKETDLVALAQYFYNKNRSRQELTELIIQYFDKEGVITKNHHTLASLPIKTYWTTNYDQLIEKALIQNGKTPDVKKRIQDFSIIKPRRDAIVYKMHGDVELADQAVLIKDDYETYEEKKKLFTLNLKGELVSKTFLFIGFSFDDPNLEHILSRIRALVDGHTRPHYCFFKKVQRKNYPKGDIGDQEYQYDKIKQDLKCADLIRYCIRPILIDDYSDIEQILSLLHQRYSRNNVLISGSAAQYDQFMLKDIDPTRFIHNLGYQLNKRGYKVITGFGDGVGSSVINGVLESVYETNERKIDNHLLMRPLPRFATQEESLTERWEKYRKDLIQEAGIAIFIFGNKIQDNQLVNSPGVKREFEIAKEKGLKLIPIGVTGYRSRELWEEVMRNFEVYYSDFAALKEQFAKLGNGNLKSEEVIQAVIEILDVLNGKK</sequence>
<gene>
    <name evidence="10" type="ORF">ACFQNG_00685</name>
</gene>
<dbReference type="InterPro" id="IPR041486">
    <property type="entry name" value="ThsA_STALD"/>
</dbReference>
<feature type="domain" description="Deacetylase sirtuin-type" evidence="9">
    <location>
        <begin position="4"/>
        <end position="291"/>
    </location>
</feature>
<organism evidence="10 11">
    <name type="scientific">Laceyella putida</name>
    <dbReference type="NCBI Taxonomy" id="110101"/>
    <lineage>
        <taxon>Bacteria</taxon>
        <taxon>Bacillati</taxon>
        <taxon>Bacillota</taxon>
        <taxon>Bacilli</taxon>
        <taxon>Bacillales</taxon>
        <taxon>Thermoactinomycetaceae</taxon>
        <taxon>Laceyella</taxon>
    </lineage>
</organism>
<comment type="catalytic activity">
    <reaction evidence="7">
        <text>NAD(+) + H2O = ADP-D-ribose + nicotinamide + H(+)</text>
        <dbReference type="Rhea" id="RHEA:16301"/>
        <dbReference type="ChEBI" id="CHEBI:15377"/>
        <dbReference type="ChEBI" id="CHEBI:15378"/>
        <dbReference type="ChEBI" id="CHEBI:17154"/>
        <dbReference type="ChEBI" id="CHEBI:57540"/>
        <dbReference type="ChEBI" id="CHEBI:57967"/>
        <dbReference type="EC" id="3.2.2.5"/>
    </reaction>
    <physiologicalReaction direction="left-to-right" evidence="7">
        <dbReference type="Rhea" id="RHEA:16302"/>
    </physiologicalReaction>
</comment>
<keyword evidence="2" id="KW-0520">NAD</keyword>
<dbReference type="InterPro" id="IPR029035">
    <property type="entry name" value="DHS-like_NAD/FAD-binding_dom"/>
</dbReference>
<evidence type="ECO:0000256" key="8">
    <source>
        <dbReference type="PROSITE-ProRule" id="PRU00236"/>
    </source>
</evidence>
<comment type="caution">
    <text evidence="10">The sequence shown here is derived from an EMBL/GenBank/DDBJ whole genome shotgun (WGS) entry which is preliminary data.</text>
</comment>
<dbReference type="Pfam" id="PF18185">
    <property type="entry name" value="STALD"/>
    <property type="match status" value="1"/>
</dbReference>
<dbReference type="EMBL" id="JBHTBW010000003">
    <property type="protein sequence ID" value="MFC7439686.1"/>
    <property type="molecule type" value="Genomic_DNA"/>
</dbReference>
<evidence type="ECO:0000259" key="9">
    <source>
        <dbReference type="PROSITE" id="PS50305"/>
    </source>
</evidence>
<dbReference type="Proteomes" id="UP001596500">
    <property type="component" value="Unassembled WGS sequence"/>
</dbReference>
<evidence type="ECO:0000256" key="4">
    <source>
        <dbReference type="ARBA" id="ARBA00034327"/>
    </source>
</evidence>
<evidence type="ECO:0000313" key="10">
    <source>
        <dbReference type="EMBL" id="MFC7439686.1"/>
    </source>
</evidence>
<protein>
    <recommendedName>
        <fullName evidence="6">NAD(+) hydrolase ThsA</fullName>
        <ecNumber evidence="4">3.2.2.5</ecNumber>
    </recommendedName>
</protein>